<feature type="transmembrane region" description="Helical" evidence="6">
    <location>
        <begin position="421"/>
        <end position="439"/>
    </location>
</feature>
<feature type="transmembrane region" description="Helical" evidence="6">
    <location>
        <begin position="132"/>
        <end position="150"/>
    </location>
</feature>
<dbReference type="PIRSF" id="PIRSF006060">
    <property type="entry name" value="AA_transporter"/>
    <property type="match status" value="1"/>
</dbReference>
<keyword evidence="2" id="KW-1003">Cell membrane</keyword>
<feature type="transmembrane region" description="Helical" evidence="6">
    <location>
        <begin position="203"/>
        <end position="224"/>
    </location>
</feature>
<reference evidence="7 8" key="1">
    <citation type="submission" date="2020-08" db="EMBL/GenBank/DDBJ databases">
        <title>Sequencing the genomes of 1000 actinobacteria strains.</title>
        <authorList>
            <person name="Klenk H.-P."/>
        </authorList>
    </citation>
    <scope>NUCLEOTIDE SEQUENCE [LARGE SCALE GENOMIC DNA]</scope>
    <source>
        <strain evidence="7 8">DSM 17294</strain>
    </source>
</reference>
<feature type="transmembrane region" description="Helical" evidence="6">
    <location>
        <begin position="236"/>
        <end position="261"/>
    </location>
</feature>
<keyword evidence="5 6" id="KW-0472">Membrane</keyword>
<evidence type="ECO:0000256" key="4">
    <source>
        <dbReference type="ARBA" id="ARBA00022989"/>
    </source>
</evidence>
<accession>A0A841DN84</accession>
<dbReference type="InterPro" id="IPR002293">
    <property type="entry name" value="AA/rel_permease1"/>
</dbReference>
<dbReference type="InterPro" id="IPR050367">
    <property type="entry name" value="APC_superfamily"/>
</dbReference>
<evidence type="ECO:0000313" key="8">
    <source>
        <dbReference type="Proteomes" id="UP000558997"/>
    </source>
</evidence>
<keyword evidence="3 6" id="KW-0812">Transmembrane</keyword>
<feature type="transmembrane region" description="Helical" evidence="6">
    <location>
        <begin position="36"/>
        <end position="69"/>
    </location>
</feature>
<evidence type="ECO:0000313" key="7">
    <source>
        <dbReference type="EMBL" id="MBB5980002.1"/>
    </source>
</evidence>
<name>A0A841DN84_9ACTN</name>
<keyword evidence="4 6" id="KW-1133">Transmembrane helix</keyword>
<comment type="caution">
    <text evidence="7">The sequence shown here is derived from an EMBL/GenBank/DDBJ whole genome shotgun (WGS) entry which is preliminary data.</text>
</comment>
<dbReference type="Proteomes" id="UP000558997">
    <property type="component" value="Unassembled WGS sequence"/>
</dbReference>
<proteinExistence type="predicted"/>
<dbReference type="RefSeq" id="WP_184835399.1">
    <property type="nucleotide sequence ID" value="NZ_BAAAVN010000007.1"/>
</dbReference>
<evidence type="ECO:0000256" key="3">
    <source>
        <dbReference type="ARBA" id="ARBA00022692"/>
    </source>
</evidence>
<feature type="transmembrane region" description="Helical" evidence="6">
    <location>
        <begin position="391"/>
        <end position="409"/>
    </location>
</feature>
<sequence length="474" mass="49564">MSTSTQQQAKSTRGGIGAIRSVAQPLSVSGPSAGTAILPATVVAVTGTAGAPSFLLGLLAGGLVVYVLSSLARHFSSDGSLYFYAGIIGTTKLALLTGWIYLLTYLGFAGSVLSNEANFVNVALEYAKLPSVSWPLVALVIWAICLYVVWRGAEFSTGFQVVVECLGIAALLLVGVTVLATGGDHGIHLGEAFSLSGVHGGKLFLGMAIALGSFGGFESGASLSEETHSARRTVPASMWISLLISGALYVFACVFITLGFPSLEALAASPAPLFALGERHFGTWAAFVMTSVVVIAGMSTVSAATTGAVRTLNAMWRDGLFGRRLTSTGVPPMVIGICGAAILGLSIGFARYPAYLAFEYVAAAAALLLTTSYLAVVMLSVYWFARLRSTLGVVIAVLASAVLGYSLWSSVYPAPEAPFSYLPYIDLALVAVGVCYLAFAGKAVRRVDSSTHWQAARTERDRLIEAARPRKMLR</sequence>
<feature type="transmembrane region" description="Helical" evidence="6">
    <location>
        <begin position="281"/>
        <end position="309"/>
    </location>
</feature>
<feature type="transmembrane region" description="Helical" evidence="6">
    <location>
        <begin position="162"/>
        <end position="183"/>
    </location>
</feature>
<evidence type="ECO:0000256" key="1">
    <source>
        <dbReference type="ARBA" id="ARBA00004651"/>
    </source>
</evidence>
<evidence type="ECO:0000256" key="2">
    <source>
        <dbReference type="ARBA" id="ARBA00022475"/>
    </source>
</evidence>
<dbReference type="PANTHER" id="PTHR42770:SF7">
    <property type="entry name" value="MEMBRANE PROTEIN"/>
    <property type="match status" value="1"/>
</dbReference>
<dbReference type="GO" id="GO:0005886">
    <property type="term" value="C:plasma membrane"/>
    <property type="evidence" value="ECO:0007669"/>
    <property type="project" value="UniProtKB-SubCell"/>
</dbReference>
<dbReference type="GO" id="GO:0022857">
    <property type="term" value="F:transmembrane transporter activity"/>
    <property type="evidence" value="ECO:0007669"/>
    <property type="project" value="InterPro"/>
</dbReference>
<dbReference type="AlphaFoldDB" id="A0A841DN84"/>
<evidence type="ECO:0000256" key="6">
    <source>
        <dbReference type="SAM" id="Phobius"/>
    </source>
</evidence>
<organism evidence="7 8">
    <name type="scientific">Kribbella solani</name>
    <dbReference type="NCBI Taxonomy" id="236067"/>
    <lineage>
        <taxon>Bacteria</taxon>
        <taxon>Bacillati</taxon>
        <taxon>Actinomycetota</taxon>
        <taxon>Actinomycetes</taxon>
        <taxon>Propionibacteriales</taxon>
        <taxon>Kribbellaceae</taxon>
        <taxon>Kribbella</taxon>
    </lineage>
</organism>
<dbReference type="PANTHER" id="PTHR42770">
    <property type="entry name" value="AMINO ACID TRANSPORTER-RELATED"/>
    <property type="match status" value="1"/>
</dbReference>
<feature type="transmembrane region" description="Helical" evidence="6">
    <location>
        <begin position="330"/>
        <end position="354"/>
    </location>
</feature>
<dbReference type="Gene3D" id="1.20.1740.10">
    <property type="entry name" value="Amino acid/polyamine transporter I"/>
    <property type="match status" value="1"/>
</dbReference>
<comment type="subcellular location">
    <subcellularLocation>
        <location evidence="1">Cell membrane</location>
        <topology evidence="1">Multi-pass membrane protein</topology>
    </subcellularLocation>
</comment>
<protein>
    <submittedName>
        <fullName evidence="7">Amino acid transporter</fullName>
    </submittedName>
</protein>
<gene>
    <name evidence="7" type="ORF">HDA44_003343</name>
</gene>
<dbReference type="EMBL" id="JACHNF010000001">
    <property type="protein sequence ID" value="MBB5980002.1"/>
    <property type="molecule type" value="Genomic_DNA"/>
</dbReference>
<dbReference type="Pfam" id="PF13520">
    <property type="entry name" value="AA_permease_2"/>
    <property type="match status" value="1"/>
</dbReference>
<keyword evidence="8" id="KW-1185">Reference proteome</keyword>
<feature type="transmembrane region" description="Helical" evidence="6">
    <location>
        <begin position="360"/>
        <end position="384"/>
    </location>
</feature>
<feature type="transmembrane region" description="Helical" evidence="6">
    <location>
        <begin position="81"/>
        <end position="102"/>
    </location>
</feature>
<evidence type="ECO:0000256" key="5">
    <source>
        <dbReference type="ARBA" id="ARBA00023136"/>
    </source>
</evidence>